<evidence type="ECO:0000256" key="1">
    <source>
        <dbReference type="SAM" id="MobiDB-lite"/>
    </source>
</evidence>
<dbReference type="AlphaFoldDB" id="A0A9D4BGF5"/>
<comment type="caution">
    <text evidence="2">The sequence shown here is derived from an EMBL/GenBank/DDBJ whole genome shotgun (WGS) entry which is preliminary data.</text>
</comment>
<dbReference type="Proteomes" id="UP000828390">
    <property type="component" value="Unassembled WGS sequence"/>
</dbReference>
<feature type="compositionally biased region" description="Basic residues" evidence="1">
    <location>
        <begin position="1"/>
        <end position="12"/>
    </location>
</feature>
<proteinExistence type="predicted"/>
<dbReference type="EMBL" id="JAIWYP010000016">
    <property type="protein sequence ID" value="KAH3694132.1"/>
    <property type="molecule type" value="Genomic_DNA"/>
</dbReference>
<feature type="compositionally biased region" description="Pro residues" evidence="1">
    <location>
        <begin position="54"/>
        <end position="70"/>
    </location>
</feature>
<name>A0A9D4BGF5_DREPO</name>
<protein>
    <submittedName>
        <fullName evidence="2">Uncharacterized protein</fullName>
    </submittedName>
</protein>
<keyword evidence="3" id="KW-1185">Reference proteome</keyword>
<evidence type="ECO:0000313" key="2">
    <source>
        <dbReference type="EMBL" id="KAH3694132.1"/>
    </source>
</evidence>
<accession>A0A9D4BGF5</accession>
<reference evidence="2" key="2">
    <citation type="submission" date="2020-11" db="EMBL/GenBank/DDBJ databases">
        <authorList>
            <person name="McCartney M.A."/>
            <person name="Auch B."/>
            <person name="Kono T."/>
            <person name="Mallez S."/>
            <person name="Becker A."/>
            <person name="Gohl D.M."/>
            <person name="Silverstein K.A.T."/>
            <person name="Koren S."/>
            <person name="Bechman K.B."/>
            <person name="Herman A."/>
            <person name="Abrahante J.E."/>
            <person name="Garbe J."/>
        </authorList>
    </citation>
    <scope>NUCLEOTIDE SEQUENCE</scope>
    <source>
        <strain evidence="2">Duluth1</strain>
        <tissue evidence="2">Whole animal</tissue>
    </source>
</reference>
<feature type="region of interest" description="Disordered" evidence="1">
    <location>
        <begin position="1"/>
        <end position="86"/>
    </location>
</feature>
<evidence type="ECO:0000313" key="3">
    <source>
        <dbReference type="Proteomes" id="UP000828390"/>
    </source>
</evidence>
<sequence>MLGRGRGVRRRVGQAVAKQGHREGRWMRSAVDPASAKEQRARRRRRNASETAPLPEPAPVSVPGPEPEAPPAKRRRADDSAAMVRL</sequence>
<gene>
    <name evidence="2" type="ORF">DPMN_081571</name>
</gene>
<reference evidence="2" key="1">
    <citation type="journal article" date="2019" name="bioRxiv">
        <title>The Genome of the Zebra Mussel, Dreissena polymorpha: A Resource for Invasive Species Research.</title>
        <authorList>
            <person name="McCartney M.A."/>
            <person name="Auch B."/>
            <person name="Kono T."/>
            <person name="Mallez S."/>
            <person name="Zhang Y."/>
            <person name="Obille A."/>
            <person name="Becker A."/>
            <person name="Abrahante J.E."/>
            <person name="Garbe J."/>
            <person name="Badalamenti J.P."/>
            <person name="Herman A."/>
            <person name="Mangelson H."/>
            <person name="Liachko I."/>
            <person name="Sullivan S."/>
            <person name="Sone E.D."/>
            <person name="Koren S."/>
            <person name="Silverstein K.A.T."/>
            <person name="Beckman K.B."/>
            <person name="Gohl D.M."/>
        </authorList>
    </citation>
    <scope>NUCLEOTIDE SEQUENCE</scope>
    <source>
        <strain evidence="2">Duluth1</strain>
        <tissue evidence="2">Whole animal</tissue>
    </source>
</reference>
<organism evidence="2 3">
    <name type="scientific">Dreissena polymorpha</name>
    <name type="common">Zebra mussel</name>
    <name type="synonym">Mytilus polymorpha</name>
    <dbReference type="NCBI Taxonomy" id="45954"/>
    <lineage>
        <taxon>Eukaryota</taxon>
        <taxon>Metazoa</taxon>
        <taxon>Spiralia</taxon>
        <taxon>Lophotrochozoa</taxon>
        <taxon>Mollusca</taxon>
        <taxon>Bivalvia</taxon>
        <taxon>Autobranchia</taxon>
        <taxon>Heteroconchia</taxon>
        <taxon>Euheterodonta</taxon>
        <taxon>Imparidentia</taxon>
        <taxon>Neoheterodontei</taxon>
        <taxon>Myida</taxon>
        <taxon>Dreissenoidea</taxon>
        <taxon>Dreissenidae</taxon>
        <taxon>Dreissena</taxon>
    </lineage>
</organism>